<dbReference type="Pfam" id="PF00303">
    <property type="entry name" value="Thymidylat_synt"/>
    <property type="match status" value="1"/>
</dbReference>
<evidence type="ECO:0000256" key="1">
    <source>
        <dbReference type="ARBA" id="ARBA00011947"/>
    </source>
</evidence>
<dbReference type="PANTHER" id="PTHR11548">
    <property type="entry name" value="THYMIDYLATE SYNTHASE 1"/>
    <property type="match status" value="1"/>
</dbReference>
<keyword evidence="2" id="KW-0489">Methyltransferase</keyword>
<evidence type="ECO:0000256" key="3">
    <source>
        <dbReference type="ARBA" id="ARBA00022679"/>
    </source>
</evidence>
<feature type="domain" description="DHFR" evidence="4">
    <location>
        <begin position="5"/>
        <end position="188"/>
    </location>
</feature>
<dbReference type="PROSITE" id="PS51330">
    <property type="entry name" value="DHFR_2"/>
    <property type="match status" value="1"/>
</dbReference>
<name>A0A6C0H091_9ZZZZ</name>
<organism evidence="5">
    <name type="scientific">viral metagenome</name>
    <dbReference type="NCBI Taxonomy" id="1070528"/>
    <lineage>
        <taxon>unclassified sequences</taxon>
        <taxon>metagenomes</taxon>
        <taxon>organismal metagenomes</taxon>
    </lineage>
</organism>
<dbReference type="EC" id="2.1.1.45" evidence="1"/>
<dbReference type="SUPFAM" id="SSF53597">
    <property type="entry name" value="Dihydrofolate reductase-like"/>
    <property type="match status" value="1"/>
</dbReference>
<dbReference type="InterPro" id="IPR018247">
    <property type="entry name" value="EF_Hand_1_Ca_BS"/>
</dbReference>
<reference evidence="5" key="1">
    <citation type="journal article" date="2020" name="Nature">
        <title>Giant virus diversity and host interactions through global metagenomics.</title>
        <authorList>
            <person name="Schulz F."/>
            <person name="Roux S."/>
            <person name="Paez-Espino D."/>
            <person name="Jungbluth S."/>
            <person name="Walsh D.A."/>
            <person name="Denef V.J."/>
            <person name="McMahon K.D."/>
            <person name="Konstantinidis K.T."/>
            <person name="Eloe-Fadrosh E.A."/>
            <person name="Kyrpides N.C."/>
            <person name="Woyke T."/>
        </authorList>
    </citation>
    <scope>NUCLEOTIDE SEQUENCE</scope>
    <source>
        <strain evidence="5">GVMAG-M-3300023179-4</strain>
    </source>
</reference>
<sequence length="483" mass="56214">MTSKDIDMIIAIDSQYGFSKDGTIPWKIDNDLKLFQKITSVVSKPLFKNALLMGRKTALTLKGPLPNRFNFVISNNQEYIEILEEKGFECFSSIEACIRYANENIHIEKIFLIGGLDIYNWGLHNPNQINKIHISHLIKNWDCDRVLNIALLKDNFTICRIEEFNDFTYTIYKKKKNEEEHSYLKLLKNLYEYGHKRQTRNALTYSSFGKTLEFNLNKSFPLLTTKKMALKSIFEELKFFLLGQTDNKILKDKNVHIWDGNTTKEFIDKCKLPYEENDMGPMYGFQWRFFNAEYLDCHSEYSGKGYDQLLDVINLIKTDPFSRRILMSSYNPTQSKLGVLYPCHGISIQFYVEEINGNLHLDCLMHQRSADSFLGVPFNIASYAMLVYMLCNHINNTGGVQEKKIHPGKLLMVFGDMHIYDEHIEAVQTQISREPYLFPQIILDYNIKSFDKNGDGSIGKMEFSHIKILDYKCHDPIKAQMIA</sequence>
<dbReference type="InterPro" id="IPR000398">
    <property type="entry name" value="Thymidylate_synthase"/>
</dbReference>
<dbReference type="GO" id="GO:0005739">
    <property type="term" value="C:mitochondrion"/>
    <property type="evidence" value="ECO:0007669"/>
    <property type="project" value="TreeGrafter"/>
</dbReference>
<accession>A0A6C0H091</accession>
<evidence type="ECO:0000313" key="5">
    <source>
        <dbReference type="EMBL" id="QHT73666.1"/>
    </source>
</evidence>
<dbReference type="InterPro" id="IPR001796">
    <property type="entry name" value="DHFR_dom"/>
</dbReference>
<dbReference type="SUPFAM" id="SSF55831">
    <property type="entry name" value="Thymidylate synthase/dCMP hydroxymethylase"/>
    <property type="match status" value="1"/>
</dbReference>
<dbReference type="AlphaFoldDB" id="A0A6C0H091"/>
<dbReference type="GO" id="GO:0004146">
    <property type="term" value="F:dihydrofolate reductase activity"/>
    <property type="evidence" value="ECO:0007669"/>
    <property type="project" value="InterPro"/>
</dbReference>
<dbReference type="Gene3D" id="3.40.430.10">
    <property type="entry name" value="Dihydrofolate Reductase, subunit A"/>
    <property type="match status" value="1"/>
</dbReference>
<dbReference type="PANTHER" id="PTHR11548:SF2">
    <property type="entry name" value="THYMIDYLATE SYNTHASE"/>
    <property type="match status" value="1"/>
</dbReference>
<dbReference type="CDD" id="cd00351">
    <property type="entry name" value="TS_Pyrimidine_HMase"/>
    <property type="match status" value="1"/>
</dbReference>
<dbReference type="GO" id="GO:0032259">
    <property type="term" value="P:methylation"/>
    <property type="evidence" value="ECO:0007669"/>
    <property type="project" value="UniProtKB-KW"/>
</dbReference>
<dbReference type="CDD" id="cd00209">
    <property type="entry name" value="DHFR"/>
    <property type="match status" value="1"/>
</dbReference>
<evidence type="ECO:0000259" key="4">
    <source>
        <dbReference type="PROSITE" id="PS51330"/>
    </source>
</evidence>
<dbReference type="InterPro" id="IPR024072">
    <property type="entry name" value="DHFR-like_dom_sf"/>
</dbReference>
<dbReference type="Pfam" id="PF00186">
    <property type="entry name" value="DHFR_1"/>
    <property type="match status" value="1"/>
</dbReference>
<dbReference type="PRINTS" id="PR00108">
    <property type="entry name" value="THYMDSNTHASE"/>
</dbReference>
<dbReference type="GO" id="GO:0004799">
    <property type="term" value="F:thymidylate synthase activity"/>
    <property type="evidence" value="ECO:0007669"/>
    <property type="project" value="UniProtKB-EC"/>
</dbReference>
<dbReference type="InterPro" id="IPR045097">
    <property type="entry name" value="Thymidate_synth/dCMP_Mease"/>
</dbReference>
<proteinExistence type="predicted"/>
<dbReference type="GO" id="GO:0005829">
    <property type="term" value="C:cytosol"/>
    <property type="evidence" value="ECO:0007669"/>
    <property type="project" value="TreeGrafter"/>
</dbReference>
<dbReference type="EMBL" id="MN739831">
    <property type="protein sequence ID" value="QHT73666.1"/>
    <property type="molecule type" value="Genomic_DNA"/>
</dbReference>
<dbReference type="Gene3D" id="3.30.572.10">
    <property type="entry name" value="Thymidylate synthase/dCMP hydroxymethylase domain"/>
    <property type="match status" value="1"/>
</dbReference>
<dbReference type="NCBIfam" id="TIGR03284">
    <property type="entry name" value="thym_sym"/>
    <property type="match status" value="1"/>
</dbReference>
<dbReference type="PROSITE" id="PS00018">
    <property type="entry name" value="EF_HAND_1"/>
    <property type="match status" value="1"/>
</dbReference>
<keyword evidence="3" id="KW-0808">Transferase</keyword>
<dbReference type="GO" id="GO:0006231">
    <property type="term" value="P:dTMP biosynthetic process"/>
    <property type="evidence" value="ECO:0007669"/>
    <property type="project" value="InterPro"/>
</dbReference>
<protein>
    <recommendedName>
        <fullName evidence="1">thymidylate synthase</fullName>
        <ecNumber evidence="1">2.1.1.45</ecNumber>
    </recommendedName>
</protein>
<dbReference type="GO" id="GO:0046654">
    <property type="term" value="P:tetrahydrofolate biosynthetic process"/>
    <property type="evidence" value="ECO:0007669"/>
    <property type="project" value="InterPro"/>
</dbReference>
<evidence type="ECO:0000256" key="2">
    <source>
        <dbReference type="ARBA" id="ARBA00022603"/>
    </source>
</evidence>
<dbReference type="InterPro" id="IPR023451">
    <property type="entry name" value="Thymidate_synth/dCMP_Mease_dom"/>
</dbReference>
<dbReference type="InterPro" id="IPR036926">
    <property type="entry name" value="Thymidate_synth/dCMP_Mease_sf"/>
</dbReference>